<dbReference type="InterPro" id="IPR011990">
    <property type="entry name" value="TPR-like_helical_dom_sf"/>
</dbReference>
<dbReference type="SMART" id="SM01043">
    <property type="entry name" value="BTAD"/>
    <property type="match status" value="1"/>
</dbReference>
<dbReference type="Proteomes" id="UP001596915">
    <property type="component" value="Unassembled WGS sequence"/>
</dbReference>
<dbReference type="PANTHER" id="PTHR35807">
    <property type="entry name" value="TRANSCRIPTIONAL REGULATOR REDD-RELATED"/>
    <property type="match status" value="1"/>
</dbReference>
<feature type="compositionally biased region" description="Low complexity" evidence="4">
    <location>
        <begin position="1"/>
        <end position="24"/>
    </location>
</feature>
<feature type="compositionally biased region" description="Acidic residues" evidence="4">
    <location>
        <begin position="439"/>
        <end position="448"/>
    </location>
</feature>
<evidence type="ECO:0000313" key="8">
    <source>
        <dbReference type="Proteomes" id="UP001596915"/>
    </source>
</evidence>
<keyword evidence="3" id="KW-0804">Transcription</keyword>
<keyword evidence="1" id="KW-0902">Two-component regulatory system</keyword>
<dbReference type="EMBL" id="JBHTGL010000005">
    <property type="protein sequence ID" value="MFD0621918.1"/>
    <property type="molecule type" value="Genomic_DNA"/>
</dbReference>
<reference evidence="8" key="1">
    <citation type="journal article" date="2019" name="Int. J. Syst. Evol. Microbiol.">
        <title>The Global Catalogue of Microorganisms (GCM) 10K type strain sequencing project: providing services to taxonomists for standard genome sequencing and annotation.</title>
        <authorList>
            <consortium name="The Broad Institute Genomics Platform"/>
            <consortium name="The Broad Institute Genome Sequencing Center for Infectious Disease"/>
            <person name="Wu L."/>
            <person name="Ma J."/>
        </authorList>
    </citation>
    <scope>NUCLEOTIDE SEQUENCE [LARGE SCALE GENOMIC DNA]</scope>
    <source>
        <strain evidence="8">JCM 12607</strain>
    </source>
</reference>
<keyword evidence="5" id="KW-1133">Transmembrane helix</keyword>
<organism evidence="7 8">
    <name type="scientific">Streptomyces sanglieri</name>
    <dbReference type="NCBI Taxonomy" id="193460"/>
    <lineage>
        <taxon>Bacteria</taxon>
        <taxon>Bacillati</taxon>
        <taxon>Actinomycetota</taxon>
        <taxon>Actinomycetes</taxon>
        <taxon>Kitasatosporales</taxon>
        <taxon>Streptomycetaceae</taxon>
        <taxon>Streptomyces</taxon>
    </lineage>
</organism>
<evidence type="ECO:0000256" key="4">
    <source>
        <dbReference type="SAM" id="MobiDB-lite"/>
    </source>
</evidence>
<feature type="compositionally biased region" description="Pro residues" evidence="4">
    <location>
        <begin position="449"/>
        <end position="468"/>
    </location>
</feature>
<keyword evidence="5" id="KW-0812">Transmembrane</keyword>
<evidence type="ECO:0000256" key="5">
    <source>
        <dbReference type="SAM" id="Phobius"/>
    </source>
</evidence>
<keyword evidence="5" id="KW-0472">Membrane</keyword>
<comment type="caution">
    <text evidence="7">The sequence shown here is derived from an EMBL/GenBank/DDBJ whole genome shotgun (WGS) entry which is preliminary data.</text>
</comment>
<dbReference type="PANTHER" id="PTHR35807:SF1">
    <property type="entry name" value="TRANSCRIPTIONAL REGULATOR REDD"/>
    <property type="match status" value="1"/>
</dbReference>
<sequence length="757" mass="79205">MTPSPAAKTPAPGKPTPEATAAAKDGQTTTGMRAGMVGLGATGVLAAGLVGTLATRRILQQRRRRRGRRIPMPSGQAALTEIALRSADAGEELTMLDRALRTAAAALAEDGRQLPVLAAVQLGTEGVRLHLDVPAPAVAPFTTDPSQSTVWWCPANSGELLPPQESREVDPPYPGLIALGEDDQGAIVLVDLEHTGALHLTGRLRGEVLRTLALTLALSPLAEQLDIAVAGEDTAPGLAMLDSDRVTPYPDLADAVQVLQAHHAEQQQALDGLGDGAGGAPDLSVAEMGGLWPLVVVADLDSCPAPEGTLDVLWDVLEQQPRSAVAVVTSSTAVPEAAGAAWSVDTDLPYVTVPGTAINVALSVCSDAEYASILDVALTADAPGDVPAPAQEPAAAAESVGSQPPSPVAHAETGAPSAREAAEPVSKPGLMAAFADLEDEGTDDEEDPSTPPADPEPLPTASPSPGTPVLPSLTSPTLRVSSRIPAPAGPEEATPARDAAVPLPEQPTGAGAADSPDRPLVQVLGTVDLLGAHGTVKSNRRTLALEMTAWLVLHPGANHHQLDEVLAPGGIVTRDTRNTRLGDVRRWLGADAQGNKHLPHVSTQPDKLYRLAGVDCDWDRFQQLAHSGRTTDGQAGEQLLRQALELVHGRPFSGIPSRRYAWAESLAQEMISAIVDAADDLAERYLARGDARNALWAATRGLDVAREMECLWRHKFRALSLLGEEAALESSVRQLDELLLELGSSMDEETEQVLRLL</sequence>
<accession>A0ABW2WL99</accession>
<feature type="region of interest" description="Disordered" evidence="4">
    <location>
        <begin position="439"/>
        <end position="518"/>
    </location>
</feature>
<dbReference type="InterPro" id="IPR051677">
    <property type="entry name" value="AfsR-DnrI-RedD_regulator"/>
</dbReference>
<name>A0ABW2WL99_9ACTN</name>
<keyword evidence="8" id="KW-1185">Reference proteome</keyword>
<protein>
    <recommendedName>
        <fullName evidence="6">Bacterial transcriptional activator domain-containing protein</fullName>
    </recommendedName>
</protein>
<evidence type="ECO:0000256" key="1">
    <source>
        <dbReference type="ARBA" id="ARBA00023012"/>
    </source>
</evidence>
<feature type="domain" description="Bacterial transcriptional activator" evidence="6">
    <location>
        <begin position="616"/>
        <end position="757"/>
    </location>
</feature>
<dbReference type="Gene3D" id="1.25.40.10">
    <property type="entry name" value="Tetratricopeptide repeat domain"/>
    <property type="match status" value="1"/>
</dbReference>
<evidence type="ECO:0000256" key="3">
    <source>
        <dbReference type="ARBA" id="ARBA00023163"/>
    </source>
</evidence>
<proteinExistence type="predicted"/>
<keyword evidence="2" id="KW-0805">Transcription regulation</keyword>
<gene>
    <name evidence="7" type="ORF">ACFQ2K_02985</name>
</gene>
<evidence type="ECO:0000256" key="2">
    <source>
        <dbReference type="ARBA" id="ARBA00023015"/>
    </source>
</evidence>
<evidence type="ECO:0000313" key="7">
    <source>
        <dbReference type="EMBL" id="MFD0621918.1"/>
    </source>
</evidence>
<feature type="region of interest" description="Disordered" evidence="4">
    <location>
        <begin position="1"/>
        <end position="28"/>
    </location>
</feature>
<feature type="compositionally biased region" description="Low complexity" evidence="4">
    <location>
        <begin position="387"/>
        <end position="398"/>
    </location>
</feature>
<feature type="region of interest" description="Disordered" evidence="4">
    <location>
        <begin position="384"/>
        <end position="427"/>
    </location>
</feature>
<evidence type="ECO:0000259" key="6">
    <source>
        <dbReference type="SMART" id="SM01043"/>
    </source>
</evidence>
<dbReference type="InterPro" id="IPR005158">
    <property type="entry name" value="BTAD"/>
</dbReference>
<feature type="transmembrane region" description="Helical" evidence="5">
    <location>
        <begin position="36"/>
        <end position="59"/>
    </location>
</feature>